<gene>
    <name evidence="3" type="ORF">AXW67_00310</name>
</gene>
<keyword evidence="2" id="KW-1133">Transmembrane helix</keyword>
<accession>A0A176Z953</accession>
<reference evidence="3 4" key="1">
    <citation type="submission" date="2016-02" db="EMBL/GenBank/DDBJ databases">
        <title>Draft genome sequence of the strain BR 10247T Bradyrhizobium neotropicale isolated from nodules of Centrolobium paraense.</title>
        <authorList>
            <person name="Simoes-Araujo J.L."/>
            <person name="Barauna A.C."/>
            <person name="Silva K."/>
            <person name="Zilli J.E."/>
        </authorList>
    </citation>
    <scope>NUCLEOTIDE SEQUENCE [LARGE SCALE GENOMIC DNA]</scope>
    <source>
        <strain evidence="3 4">BR 10247</strain>
    </source>
</reference>
<feature type="transmembrane region" description="Helical" evidence="2">
    <location>
        <begin position="40"/>
        <end position="64"/>
    </location>
</feature>
<dbReference type="EMBL" id="LSEF01000049">
    <property type="protein sequence ID" value="OAF16947.1"/>
    <property type="molecule type" value="Genomic_DNA"/>
</dbReference>
<evidence type="ECO:0000256" key="2">
    <source>
        <dbReference type="SAM" id="Phobius"/>
    </source>
</evidence>
<feature type="region of interest" description="Disordered" evidence="1">
    <location>
        <begin position="73"/>
        <end position="93"/>
    </location>
</feature>
<keyword evidence="2" id="KW-0472">Membrane</keyword>
<evidence type="ECO:0000313" key="3">
    <source>
        <dbReference type="EMBL" id="OAF16947.1"/>
    </source>
</evidence>
<proteinExistence type="predicted"/>
<comment type="caution">
    <text evidence="3">The sequence shown here is derived from an EMBL/GenBank/DDBJ whole genome shotgun (WGS) entry which is preliminary data.</text>
</comment>
<dbReference type="Proteomes" id="UP000077173">
    <property type="component" value="Unassembled WGS sequence"/>
</dbReference>
<dbReference type="GeneID" id="32586618"/>
<protein>
    <submittedName>
        <fullName evidence="3">Uncharacterized protein</fullName>
    </submittedName>
</protein>
<evidence type="ECO:0000256" key="1">
    <source>
        <dbReference type="SAM" id="MobiDB-lite"/>
    </source>
</evidence>
<evidence type="ECO:0000313" key="4">
    <source>
        <dbReference type="Proteomes" id="UP000077173"/>
    </source>
</evidence>
<keyword evidence="4" id="KW-1185">Reference proteome</keyword>
<dbReference type="AlphaFoldDB" id="A0A176Z953"/>
<feature type="transmembrane region" description="Helical" evidence="2">
    <location>
        <begin position="7"/>
        <end position="28"/>
    </location>
</feature>
<keyword evidence="2" id="KW-0812">Transmembrane</keyword>
<sequence>MRNRSQWFLMIILAALLVASIWYCLQIWRTTPAMPPYGNVVMSLAALVMVVFGSGLIALMYFSGRKGLDETARMSRRSRKWRPVRDPTPGQDS</sequence>
<organism evidence="3 4">
    <name type="scientific">Bradyrhizobium neotropicale</name>
    <dbReference type="NCBI Taxonomy" id="1497615"/>
    <lineage>
        <taxon>Bacteria</taxon>
        <taxon>Pseudomonadati</taxon>
        <taxon>Pseudomonadota</taxon>
        <taxon>Alphaproteobacteria</taxon>
        <taxon>Hyphomicrobiales</taxon>
        <taxon>Nitrobacteraceae</taxon>
        <taxon>Bradyrhizobium</taxon>
    </lineage>
</organism>
<name>A0A176Z953_9BRAD</name>